<dbReference type="SUPFAM" id="SSF48008">
    <property type="entry name" value="GntR ligand-binding domain-like"/>
    <property type="match status" value="1"/>
</dbReference>
<dbReference type="PANTHER" id="PTHR43537">
    <property type="entry name" value="TRANSCRIPTIONAL REGULATOR, GNTR FAMILY"/>
    <property type="match status" value="1"/>
</dbReference>
<dbReference type="CDD" id="cd07377">
    <property type="entry name" value="WHTH_GntR"/>
    <property type="match status" value="1"/>
</dbReference>
<keyword evidence="3" id="KW-0804">Transcription</keyword>
<dbReference type="AlphaFoldDB" id="A0A2R8CE07"/>
<dbReference type="InterPro" id="IPR036388">
    <property type="entry name" value="WH-like_DNA-bd_sf"/>
</dbReference>
<organism evidence="5 6">
    <name type="scientific">Falsiruegeria mediterranea M17</name>
    <dbReference type="NCBI Taxonomy" id="1200281"/>
    <lineage>
        <taxon>Bacteria</taxon>
        <taxon>Pseudomonadati</taxon>
        <taxon>Pseudomonadota</taxon>
        <taxon>Alphaproteobacteria</taxon>
        <taxon>Rhodobacterales</taxon>
        <taxon>Roseobacteraceae</taxon>
        <taxon>Falsiruegeria</taxon>
    </lineage>
</organism>
<evidence type="ECO:0000256" key="1">
    <source>
        <dbReference type="ARBA" id="ARBA00023015"/>
    </source>
</evidence>
<keyword evidence="6" id="KW-1185">Reference proteome</keyword>
<evidence type="ECO:0000313" key="5">
    <source>
        <dbReference type="EMBL" id="SPJ30663.1"/>
    </source>
</evidence>
<dbReference type="GO" id="GO:0003677">
    <property type="term" value="F:DNA binding"/>
    <property type="evidence" value="ECO:0007669"/>
    <property type="project" value="UniProtKB-KW"/>
</dbReference>
<reference evidence="6" key="1">
    <citation type="submission" date="2018-03" db="EMBL/GenBank/DDBJ databases">
        <authorList>
            <person name="Rodrigo-Torres L."/>
            <person name="Arahal R. D."/>
            <person name="Lucena T."/>
        </authorList>
    </citation>
    <scope>NUCLEOTIDE SEQUENCE [LARGE SCALE GENOMIC DNA]</scope>
    <source>
        <strain evidence="6">CECT 7615</strain>
    </source>
</reference>
<dbReference type="InterPro" id="IPR000524">
    <property type="entry name" value="Tscrpt_reg_HTH_GntR"/>
</dbReference>
<dbReference type="PROSITE" id="PS50949">
    <property type="entry name" value="HTH_GNTR"/>
    <property type="match status" value="1"/>
</dbReference>
<dbReference type="GO" id="GO:0003700">
    <property type="term" value="F:DNA-binding transcription factor activity"/>
    <property type="evidence" value="ECO:0007669"/>
    <property type="project" value="InterPro"/>
</dbReference>
<keyword evidence="1" id="KW-0805">Transcription regulation</keyword>
<dbReference type="Gene3D" id="1.10.10.10">
    <property type="entry name" value="Winged helix-like DNA-binding domain superfamily/Winged helix DNA-binding domain"/>
    <property type="match status" value="1"/>
</dbReference>
<dbReference type="SMART" id="SM00895">
    <property type="entry name" value="FCD"/>
    <property type="match status" value="1"/>
</dbReference>
<keyword evidence="2" id="KW-0238">DNA-binding</keyword>
<dbReference type="InterPro" id="IPR011711">
    <property type="entry name" value="GntR_C"/>
</dbReference>
<sequence>MKDAAKNRKAELYDWLKTAIMTLDLRPGADLDESRLSDEFQLSRTPLREVLRQLAGEGYVDLRENRGARVSEMSHMTLRDFFLAAPMIYGAVLQLAAQNARPEQVDDLKAAQEVFKAALRSGSGAERAMANNRFHEVTGEMADNIYLLPSFQRLLIDHARISMTFYRPQDAQMVENVSEASAQHDAIIAAIEARDEVAAAQLAIDHWNLSRDQIELFVMPAGLDVQLGSVTRKTPA</sequence>
<dbReference type="InterPro" id="IPR036390">
    <property type="entry name" value="WH_DNA-bd_sf"/>
</dbReference>
<proteinExistence type="predicted"/>
<gene>
    <name evidence="5" type="primary">rspR_4</name>
    <name evidence="5" type="ORF">TRM7615_04197</name>
</gene>
<dbReference type="Proteomes" id="UP000244898">
    <property type="component" value="Unassembled WGS sequence"/>
</dbReference>
<dbReference type="SMART" id="SM00345">
    <property type="entry name" value="HTH_GNTR"/>
    <property type="match status" value="1"/>
</dbReference>
<evidence type="ECO:0000313" key="6">
    <source>
        <dbReference type="Proteomes" id="UP000244898"/>
    </source>
</evidence>
<dbReference type="Gene3D" id="1.20.120.530">
    <property type="entry name" value="GntR ligand-binding domain-like"/>
    <property type="match status" value="1"/>
</dbReference>
<evidence type="ECO:0000256" key="3">
    <source>
        <dbReference type="ARBA" id="ARBA00023163"/>
    </source>
</evidence>
<dbReference type="EMBL" id="ONZG01000012">
    <property type="protein sequence ID" value="SPJ30663.1"/>
    <property type="molecule type" value="Genomic_DNA"/>
</dbReference>
<name>A0A2R8CE07_9RHOB</name>
<dbReference type="Pfam" id="PF07729">
    <property type="entry name" value="FCD"/>
    <property type="match status" value="1"/>
</dbReference>
<dbReference type="InterPro" id="IPR008920">
    <property type="entry name" value="TF_FadR/GntR_C"/>
</dbReference>
<dbReference type="PANTHER" id="PTHR43537:SF53">
    <property type="entry name" value="HTH-TYPE TRANSCRIPTIONAL REPRESSOR NANR"/>
    <property type="match status" value="1"/>
</dbReference>
<protein>
    <submittedName>
        <fullName evidence="5">HTH-type transcriptional repressor RspR</fullName>
    </submittedName>
</protein>
<dbReference type="Pfam" id="PF00392">
    <property type="entry name" value="GntR"/>
    <property type="match status" value="1"/>
</dbReference>
<evidence type="ECO:0000256" key="2">
    <source>
        <dbReference type="ARBA" id="ARBA00023125"/>
    </source>
</evidence>
<dbReference type="OrthoDB" id="8638122at2"/>
<accession>A0A2R8CE07</accession>
<evidence type="ECO:0000259" key="4">
    <source>
        <dbReference type="PROSITE" id="PS50949"/>
    </source>
</evidence>
<dbReference type="RefSeq" id="WP_108791399.1">
    <property type="nucleotide sequence ID" value="NZ_ONZG01000012.1"/>
</dbReference>
<dbReference type="SUPFAM" id="SSF46785">
    <property type="entry name" value="Winged helix' DNA-binding domain"/>
    <property type="match status" value="1"/>
</dbReference>
<feature type="domain" description="HTH gntR-type" evidence="4">
    <location>
        <begin position="6"/>
        <end position="73"/>
    </location>
</feature>